<evidence type="ECO:0000256" key="8">
    <source>
        <dbReference type="SAM" id="MobiDB-lite"/>
    </source>
</evidence>
<evidence type="ECO:0000313" key="10">
    <source>
        <dbReference type="EMBL" id="UFP95222.1"/>
    </source>
</evidence>
<keyword evidence="7" id="KW-0540">Nuclease</keyword>
<proteinExistence type="inferred from homology"/>
<dbReference type="EMBL" id="CP063845">
    <property type="protein sequence ID" value="UFP95222.1"/>
    <property type="molecule type" value="Genomic_DNA"/>
</dbReference>
<evidence type="ECO:0000313" key="11">
    <source>
        <dbReference type="Proteomes" id="UP001054846"/>
    </source>
</evidence>
<sequence>MLLADLSAETRGLLGWARLCTQLASFAQTKAAKGECEALLPFEARSEAEDWLQRAEEALRLAESVPGGLAFDGVHDIASDVERAERGGLLTGEALLALASTLAAARRLRRVIKEHGAQAAELALLVAEVRTFPELEQEIYRCIDDTGEVADRASEKLRDLRSGHRRLRAEIQRILLHLLQRRANCFQESLITQRGERFVVPVKVSHRDQVLGIVHDSSASGQTLFVEPMAVIDTTNRLVEGMRAEQVEIERLLAELAALVAERAAELLHLHRVLVDLDLAAARARYASWLGAVRPRFGGGGCRLVQVRHPLLVWQERHEQGTPVVAVDLPVDPAVRAVVITGPNTGGKTVTLKTLGLVVLMAQAGLFVPAREPAVLPWFDRVLADIGDEQSIEQNLSTFSGHIRRIVRILAALTPGALVLLDEVGAGTDPQEGAALARALLVHLAERAGLVLATTHYGELKALKYTQSHFENASVEFDLATLSPTYRLLWGVPGRSNALAIAERLGLDAQVVAAAQASLGEGDVELDRVIGALQEQLQAQEEQVRSTTRLRGEVERLQSDLLRQQVLLDAREATARARQDQQVREAVAEARAEVARVIRTLQRGDATAQQAQQASEALRAIGEAYRGEEPAAPTEYRPQPGDKVEIIPLGQMGEVLSPPDNGDQVRVQVGVLKLTVSASQLRRPGSPAPRPKARPPAEVPRPPAPPRQEPLVRTEAQTIDLRGRRVAEAEAVLEAELNRQRGPLWVIHGHGTGKLRDGVHEILERHPRVARFEFADRTEGGNGVTVVFLK</sequence>
<accession>A0ABY3PNF4</accession>
<evidence type="ECO:0000256" key="5">
    <source>
        <dbReference type="ARBA" id="ARBA00022884"/>
    </source>
</evidence>
<name>A0ABY3PNF4_9CYAN</name>
<feature type="domain" description="Smr" evidence="9">
    <location>
        <begin position="719"/>
        <end position="790"/>
    </location>
</feature>
<dbReference type="InterPro" id="IPR046893">
    <property type="entry name" value="MSSS"/>
</dbReference>
<dbReference type="PROSITE" id="PS50828">
    <property type="entry name" value="SMR"/>
    <property type="match status" value="1"/>
</dbReference>
<dbReference type="GO" id="GO:0004519">
    <property type="term" value="F:endonuclease activity"/>
    <property type="evidence" value="ECO:0007669"/>
    <property type="project" value="UniProtKB-KW"/>
</dbReference>
<dbReference type="Proteomes" id="UP001054846">
    <property type="component" value="Chromosome"/>
</dbReference>
<comment type="function">
    <text evidence="7">Endonuclease that is involved in the suppression of homologous recombination and thus may have a key role in the control of bacterial genetic diversity.</text>
</comment>
<comment type="subunit">
    <text evidence="7">Homodimer. Binds to stalled ribosomes, contacting rRNA.</text>
</comment>
<dbReference type="Pfam" id="PF20297">
    <property type="entry name" value="MSSS"/>
    <property type="match status" value="1"/>
</dbReference>
<keyword evidence="7 10" id="KW-0255">Endonuclease</keyword>
<evidence type="ECO:0000256" key="2">
    <source>
        <dbReference type="ARBA" id="ARBA00022741"/>
    </source>
</evidence>
<comment type="similarity">
    <text evidence="7">Belongs to the DNA mismatch repair MutS family. MutS2 subfamily.</text>
</comment>
<dbReference type="RefSeq" id="WP_230844200.1">
    <property type="nucleotide sequence ID" value="NZ_CP063845.1"/>
</dbReference>
<dbReference type="SMART" id="SM00533">
    <property type="entry name" value="MUTSd"/>
    <property type="match status" value="1"/>
</dbReference>
<dbReference type="PROSITE" id="PS00486">
    <property type="entry name" value="DNA_MISMATCH_REPAIR_2"/>
    <property type="match status" value="1"/>
</dbReference>
<dbReference type="SUPFAM" id="SSF52540">
    <property type="entry name" value="P-loop containing nucleoside triphosphate hydrolases"/>
    <property type="match status" value="1"/>
</dbReference>
<keyword evidence="5 7" id="KW-0694">RNA-binding</keyword>
<dbReference type="Pfam" id="PF00488">
    <property type="entry name" value="MutS_V"/>
    <property type="match status" value="1"/>
</dbReference>
<dbReference type="SUPFAM" id="SSF160443">
    <property type="entry name" value="SMR domain-like"/>
    <property type="match status" value="1"/>
</dbReference>
<dbReference type="SMART" id="SM00463">
    <property type="entry name" value="SMR"/>
    <property type="match status" value="1"/>
</dbReference>
<comment type="function">
    <text evidence="7">Acts as a ribosome collision sensor, splitting the ribosome into its 2 subunits. Detects stalled/collided 70S ribosomes which it binds and splits by an ATP-hydrolysis driven conformational change. Acts upstream of the ribosome quality control system (RQC), a ribosome-associated complex that mediates the extraction of incompletely synthesized nascent chains from stalled ribosomes and their subsequent degradation. Probably generates substrates for RQC.</text>
</comment>
<reference evidence="10 11" key="1">
    <citation type="journal article" date="2021" name="Genome Biol. Evol.">
        <title>Complete Genome Sequencing of a Novel Gloeobacter Species from a Waterfall Cave in Mexico.</title>
        <authorList>
            <person name="Saw J.H."/>
            <person name="Cardona T."/>
            <person name="Montejano G."/>
        </authorList>
    </citation>
    <scope>NUCLEOTIDE SEQUENCE [LARGE SCALE GENOMIC DNA]</scope>
    <source>
        <strain evidence="10">MG652769</strain>
    </source>
</reference>
<gene>
    <name evidence="7" type="primary">mutS2</name>
    <name evidence="7" type="synonym">rqcU</name>
    <name evidence="10" type="ORF">ISF26_02935</name>
</gene>
<dbReference type="PANTHER" id="PTHR48466:SF2">
    <property type="entry name" value="OS10G0509000 PROTEIN"/>
    <property type="match status" value="1"/>
</dbReference>
<dbReference type="HAMAP" id="MF_00092">
    <property type="entry name" value="MutS2"/>
    <property type="match status" value="1"/>
</dbReference>
<dbReference type="InterPro" id="IPR027417">
    <property type="entry name" value="P-loop_NTPase"/>
</dbReference>
<evidence type="ECO:0000259" key="9">
    <source>
        <dbReference type="PROSITE" id="PS50828"/>
    </source>
</evidence>
<dbReference type="Gene3D" id="3.30.1370.110">
    <property type="match status" value="1"/>
</dbReference>
<dbReference type="CDD" id="cd03280">
    <property type="entry name" value="ABC_MutS2"/>
    <property type="match status" value="1"/>
</dbReference>
<dbReference type="PIRSF" id="PIRSF005814">
    <property type="entry name" value="MutS_YshD"/>
    <property type="match status" value="1"/>
</dbReference>
<dbReference type="InterPro" id="IPR005747">
    <property type="entry name" value="MutS2"/>
</dbReference>
<dbReference type="InterPro" id="IPR007696">
    <property type="entry name" value="DNA_mismatch_repair_MutS_core"/>
</dbReference>
<dbReference type="NCBIfam" id="TIGR01069">
    <property type="entry name" value="mutS2"/>
    <property type="match status" value="1"/>
</dbReference>
<keyword evidence="3 7" id="KW-0378">Hydrolase</keyword>
<protein>
    <recommendedName>
        <fullName evidence="7">Endonuclease MutS2</fullName>
        <ecNumber evidence="7">3.1.-.-</ecNumber>
    </recommendedName>
    <alternativeName>
        <fullName evidence="7">Ribosome-associated protein quality control-upstream factor</fullName>
        <shortName evidence="7">RQC-upstream factor</shortName>
        <shortName evidence="7">RqcU</shortName>
        <ecNumber evidence="7">3.6.4.-</ecNumber>
    </alternativeName>
</protein>
<feature type="compositionally biased region" description="Pro residues" evidence="8">
    <location>
        <begin position="697"/>
        <end position="708"/>
    </location>
</feature>
<evidence type="ECO:0000256" key="3">
    <source>
        <dbReference type="ARBA" id="ARBA00022801"/>
    </source>
</evidence>
<dbReference type="EC" id="3.1.-.-" evidence="7"/>
<dbReference type="InterPro" id="IPR002625">
    <property type="entry name" value="Smr_dom"/>
</dbReference>
<keyword evidence="11" id="KW-1185">Reference proteome</keyword>
<keyword evidence="6 7" id="KW-0238">DNA-binding</keyword>
<dbReference type="InterPro" id="IPR045076">
    <property type="entry name" value="MutS"/>
</dbReference>
<keyword evidence="4 7" id="KW-0067">ATP-binding</keyword>
<dbReference type="SUPFAM" id="SSF48334">
    <property type="entry name" value="DNA repair protein MutS, domain III"/>
    <property type="match status" value="1"/>
</dbReference>
<dbReference type="InterPro" id="IPR036187">
    <property type="entry name" value="DNA_mismatch_repair_MutS_sf"/>
</dbReference>
<feature type="region of interest" description="Disordered" evidence="8">
    <location>
        <begin position="678"/>
        <end position="710"/>
    </location>
</feature>
<organism evidence="10 11">
    <name type="scientific">Gloeobacter morelensis MG652769</name>
    <dbReference type="NCBI Taxonomy" id="2781736"/>
    <lineage>
        <taxon>Bacteria</taxon>
        <taxon>Bacillati</taxon>
        <taxon>Cyanobacteriota</taxon>
        <taxon>Cyanophyceae</taxon>
        <taxon>Gloeobacterales</taxon>
        <taxon>Gloeobacteraceae</taxon>
        <taxon>Gloeobacter</taxon>
        <taxon>Gloeobacter morelensis</taxon>
    </lineage>
</organism>
<evidence type="ECO:0000256" key="7">
    <source>
        <dbReference type="HAMAP-Rule" id="MF_00092"/>
    </source>
</evidence>
<dbReference type="InterPro" id="IPR000432">
    <property type="entry name" value="DNA_mismatch_repair_MutS_C"/>
</dbReference>
<dbReference type="Gene3D" id="3.40.50.300">
    <property type="entry name" value="P-loop containing nucleotide triphosphate hydrolases"/>
    <property type="match status" value="1"/>
</dbReference>
<dbReference type="Pfam" id="PF01713">
    <property type="entry name" value="Smr"/>
    <property type="match status" value="1"/>
</dbReference>
<feature type="binding site" evidence="7">
    <location>
        <begin position="342"/>
        <end position="349"/>
    </location>
    <ligand>
        <name>ATP</name>
        <dbReference type="ChEBI" id="CHEBI:30616"/>
    </ligand>
</feature>
<evidence type="ECO:0000256" key="6">
    <source>
        <dbReference type="ARBA" id="ARBA00023125"/>
    </source>
</evidence>
<keyword evidence="1 7" id="KW-0699">rRNA-binding</keyword>
<dbReference type="SMART" id="SM00534">
    <property type="entry name" value="MUTSac"/>
    <property type="match status" value="1"/>
</dbReference>
<keyword evidence="2 7" id="KW-0547">Nucleotide-binding</keyword>
<dbReference type="EC" id="3.6.4.-" evidence="7"/>
<dbReference type="InterPro" id="IPR036063">
    <property type="entry name" value="Smr_dom_sf"/>
</dbReference>
<evidence type="ECO:0000256" key="1">
    <source>
        <dbReference type="ARBA" id="ARBA00022730"/>
    </source>
</evidence>
<dbReference type="PANTHER" id="PTHR48466">
    <property type="entry name" value="OS10G0509000 PROTEIN-RELATED"/>
    <property type="match status" value="1"/>
</dbReference>
<evidence type="ECO:0000256" key="4">
    <source>
        <dbReference type="ARBA" id="ARBA00022840"/>
    </source>
</evidence>